<comment type="caution">
    <text evidence="1">The sequence shown here is derived from an EMBL/GenBank/DDBJ whole genome shotgun (WGS) entry which is preliminary data.</text>
</comment>
<gene>
    <name evidence="1" type="ORF">yberc0001_25900</name>
</gene>
<dbReference type="Proteomes" id="UP000010319">
    <property type="component" value="Unassembled WGS sequence"/>
</dbReference>
<keyword evidence="2" id="KW-1185">Reference proteome</keyword>
<organism evidence="1 2">
    <name type="scientific">Yersinia bercovieri ATCC 43970</name>
    <dbReference type="NCBI Taxonomy" id="349968"/>
    <lineage>
        <taxon>Bacteria</taxon>
        <taxon>Pseudomonadati</taxon>
        <taxon>Pseudomonadota</taxon>
        <taxon>Gammaproteobacteria</taxon>
        <taxon>Enterobacterales</taxon>
        <taxon>Yersiniaceae</taxon>
        <taxon>Yersinia</taxon>
    </lineage>
</organism>
<reference evidence="1" key="1">
    <citation type="submission" date="2008-12" db="EMBL/GenBank/DDBJ databases">
        <title>Annotation of the Yersinia bercovieri ATCC 43970 genome.</title>
        <authorList>
            <person name="Read T.D."/>
            <person name="Akmal A."/>
            <person name="Bishop-Lilly K."/>
            <person name="Chen P.E."/>
            <person name="Cook C."/>
            <person name="Kiley M.P."/>
            <person name="Lentz S."/>
            <person name="Mateczun A."/>
            <person name="Nagarajan N."/>
            <person name="Nolan N."/>
            <person name="Osborne B.I."/>
            <person name="Pop M."/>
            <person name="Sozhamannan S."/>
            <person name="Stewart A.C."/>
            <person name="Sulakvelidze A."/>
            <person name="Thomason B."/>
            <person name="Willner K."/>
            <person name="Zwick M.E."/>
        </authorList>
    </citation>
    <scope>NUCLEOTIDE SEQUENCE [LARGE SCALE GENOMIC DNA]</scope>
    <source>
        <strain evidence="1">ATCC 43970</strain>
    </source>
</reference>
<proteinExistence type="predicted"/>
<protein>
    <submittedName>
        <fullName evidence="1">Uncharacterized protein</fullName>
    </submittedName>
</protein>
<accession>A0ABP2E6H0</accession>
<dbReference type="EMBL" id="AALC02000024">
    <property type="protein sequence ID" value="EEQ06580.1"/>
    <property type="molecule type" value="Genomic_DNA"/>
</dbReference>
<evidence type="ECO:0000313" key="2">
    <source>
        <dbReference type="Proteomes" id="UP000010319"/>
    </source>
</evidence>
<sequence>MIVTALVDFYNLLFFIGMFNVQKIQNKTEIKTGGSHSVSCPICIQ</sequence>
<evidence type="ECO:0000313" key="1">
    <source>
        <dbReference type="EMBL" id="EEQ06580.1"/>
    </source>
</evidence>
<name>A0ABP2E6H0_YERBE</name>